<dbReference type="SUPFAM" id="SSF48452">
    <property type="entry name" value="TPR-like"/>
    <property type="match status" value="1"/>
</dbReference>
<dbReference type="STRING" id="137838.GCA_001458595_03171"/>
<reference evidence="2" key="2">
    <citation type="submission" date="2022-10" db="EMBL/GenBank/DDBJ databases">
        <authorList>
            <person name="Aires J."/>
            <person name="Mesa V."/>
        </authorList>
    </citation>
    <scope>NUCLEOTIDE SEQUENCE</scope>
    <source>
        <strain evidence="2">Clostridium neonatale JD116</strain>
    </source>
</reference>
<dbReference type="AlphaFoldDB" id="A0A2A7MIR4"/>
<feature type="repeat" description="TPR" evidence="1">
    <location>
        <begin position="139"/>
        <end position="172"/>
    </location>
</feature>
<dbReference type="InterPro" id="IPR011990">
    <property type="entry name" value="TPR-like_helical_dom_sf"/>
</dbReference>
<keyword evidence="4" id="KW-1185">Reference proteome</keyword>
<dbReference type="OrthoDB" id="9815923at2"/>
<dbReference type="EMBL" id="PDCJ01000001">
    <property type="protein sequence ID" value="PEG31722.1"/>
    <property type="molecule type" value="Genomic_DNA"/>
</dbReference>
<dbReference type="SMART" id="SM00671">
    <property type="entry name" value="SEL1"/>
    <property type="match status" value="3"/>
</dbReference>
<keyword evidence="1" id="KW-0802">TPR repeat</keyword>
<protein>
    <submittedName>
        <fullName evidence="3">Tetratricopeptide repeat protein</fullName>
    </submittedName>
</protein>
<evidence type="ECO:0000313" key="4">
    <source>
        <dbReference type="Proteomes" id="UP000220840"/>
    </source>
</evidence>
<dbReference type="PANTHER" id="PTHR12558:SF13">
    <property type="entry name" value="CELL DIVISION CYCLE PROTEIN 27 HOMOLOG"/>
    <property type="match status" value="1"/>
</dbReference>
<accession>A0A2A7MIR4</accession>
<feature type="repeat" description="TPR" evidence="1">
    <location>
        <begin position="19"/>
        <end position="52"/>
    </location>
</feature>
<evidence type="ECO:0000256" key="1">
    <source>
        <dbReference type="PROSITE-ProRule" id="PRU00339"/>
    </source>
</evidence>
<dbReference type="Pfam" id="PF13181">
    <property type="entry name" value="TPR_8"/>
    <property type="match status" value="4"/>
</dbReference>
<organism evidence="3 4">
    <name type="scientific">Clostridium neonatale</name>
    <dbReference type="NCBI Taxonomy" id="137838"/>
    <lineage>
        <taxon>Bacteria</taxon>
        <taxon>Bacillati</taxon>
        <taxon>Bacillota</taxon>
        <taxon>Clostridia</taxon>
        <taxon>Eubacteriales</taxon>
        <taxon>Clostridiaceae</taxon>
        <taxon>Clostridium</taxon>
    </lineage>
</organism>
<dbReference type="InterPro" id="IPR019734">
    <property type="entry name" value="TPR_rpt"/>
</dbReference>
<reference evidence="3 4" key="1">
    <citation type="submission" date="2017-10" db="EMBL/GenBank/DDBJ databases">
        <title>Effective Description of Clostridium neonatale sp. nov. linked to necrotizing enterocolitis in neonates and a clarification of species assignable to the genus Clostridium (Prazmowski 1880) emend. Lawson and Rainey 2016.</title>
        <authorList>
            <person name="Bernard K."/>
            <person name="Burdz T."/>
            <person name="Wiebe D."/>
            <person name="Balcewich B."/>
            <person name="Alfa M."/>
            <person name="Bernier A.-M."/>
        </authorList>
    </citation>
    <scope>NUCLEOTIDE SEQUENCE [LARGE SCALE GENOMIC DNA]</scope>
    <source>
        <strain evidence="3 4">LCDC99A005</strain>
    </source>
</reference>
<feature type="repeat" description="TPR" evidence="1">
    <location>
        <begin position="105"/>
        <end position="138"/>
    </location>
</feature>
<dbReference type="Gene3D" id="1.25.40.10">
    <property type="entry name" value="Tetratricopeptide repeat domain"/>
    <property type="match status" value="2"/>
</dbReference>
<sequence>MDSELDKYKKMIAKNPKDPKINSWIGNYYKKNNDFIKALKYYKKAFEVDSYNHYYCKIIGDIYEKLGDLNKAQNYYKKAVNLENFEMDQGLTKYLDAIKDKPNDAKGYFLLGSYYERYKRYEKSLKYYIKAFEFNNKSELYCNKIGKIYEKLGQEDKANNYYDTAIKLNPSSKEKRALLNKIENNERISVNDFFEGNYVKGSFASNACTDEFDVKEFYAIFKEIEKKENVKEVYIEISDVDVEEEWPYSDTAFVVTTANEEEIESWFKEASPSEIDEHISIEKLKDGYKLYCLWWN</sequence>
<dbReference type="EMBL" id="CAMTCP010000177">
    <property type="protein sequence ID" value="CAI3580106.1"/>
    <property type="molecule type" value="Genomic_DNA"/>
</dbReference>
<dbReference type="SMART" id="SM00028">
    <property type="entry name" value="TPR"/>
    <property type="match status" value="4"/>
</dbReference>
<gene>
    <name evidence="2" type="ORF">CNEO2_250063</name>
    <name evidence="3" type="ORF">CQ394_08510</name>
</gene>
<dbReference type="Proteomes" id="UP000220840">
    <property type="component" value="Unassembled WGS sequence"/>
</dbReference>
<dbReference type="RefSeq" id="WP_058295874.1">
    <property type="nucleotide sequence ID" value="NZ_CAMRXB010000107.1"/>
</dbReference>
<evidence type="ECO:0000313" key="2">
    <source>
        <dbReference type="EMBL" id="CAI3580106.1"/>
    </source>
</evidence>
<evidence type="ECO:0000313" key="3">
    <source>
        <dbReference type="EMBL" id="PEG31722.1"/>
    </source>
</evidence>
<dbReference type="PANTHER" id="PTHR12558">
    <property type="entry name" value="CELL DIVISION CYCLE 16,23,27"/>
    <property type="match status" value="1"/>
</dbReference>
<dbReference type="Proteomes" id="UP001189143">
    <property type="component" value="Unassembled WGS sequence"/>
</dbReference>
<name>A0A2A7MIR4_9CLOT</name>
<dbReference type="InterPro" id="IPR006597">
    <property type="entry name" value="Sel1-like"/>
</dbReference>
<feature type="repeat" description="TPR" evidence="1">
    <location>
        <begin position="53"/>
        <end position="86"/>
    </location>
</feature>
<dbReference type="PROSITE" id="PS50005">
    <property type="entry name" value="TPR"/>
    <property type="match status" value="4"/>
</dbReference>
<comment type="caution">
    <text evidence="3">The sequence shown here is derived from an EMBL/GenBank/DDBJ whole genome shotgun (WGS) entry which is preliminary data.</text>
</comment>
<proteinExistence type="predicted"/>